<dbReference type="EMBL" id="JBEFKJ010000026">
    <property type="protein sequence ID" value="KAL2039216.1"/>
    <property type="molecule type" value="Genomic_DNA"/>
</dbReference>
<dbReference type="Gene3D" id="3.60.15.10">
    <property type="entry name" value="Ribonuclease Z/Hydroxyacylglutathione hydrolase-like"/>
    <property type="match status" value="1"/>
</dbReference>
<gene>
    <name evidence="2" type="ORF">N7G274_007884</name>
</gene>
<dbReference type="InterPro" id="IPR036866">
    <property type="entry name" value="RibonucZ/Hydroxyglut_hydro"/>
</dbReference>
<keyword evidence="3" id="KW-1185">Reference proteome</keyword>
<reference evidence="2 3" key="1">
    <citation type="submission" date="2024-09" db="EMBL/GenBank/DDBJ databases">
        <title>Rethinking Asexuality: The Enigmatic Case of Functional Sexual Genes in Lepraria (Stereocaulaceae).</title>
        <authorList>
            <person name="Doellman M."/>
            <person name="Sun Y."/>
            <person name="Barcenas-Pena A."/>
            <person name="Lumbsch H.T."/>
            <person name="Grewe F."/>
        </authorList>
    </citation>
    <scope>NUCLEOTIDE SEQUENCE [LARGE SCALE GENOMIC DNA]</scope>
    <source>
        <strain evidence="2 3">Mercado 3170</strain>
    </source>
</reference>
<dbReference type="Proteomes" id="UP001590950">
    <property type="component" value="Unassembled WGS sequence"/>
</dbReference>
<keyword evidence="1" id="KW-0175">Coiled coil</keyword>
<evidence type="ECO:0000313" key="3">
    <source>
        <dbReference type="Proteomes" id="UP001590950"/>
    </source>
</evidence>
<evidence type="ECO:0000313" key="2">
    <source>
        <dbReference type="EMBL" id="KAL2039216.1"/>
    </source>
</evidence>
<comment type="caution">
    <text evidence="2">The sequence shown here is derived from an EMBL/GenBank/DDBJ whole genome shotgun (WGS) entry which is preliminary data.</text>
</comment>
<organism evidence="2 3">
    <name type="scientific">Stereocaulon virgatum</name>
    <dbReference type="NCBI Taxonomy" id="373712"/>
    <lineage>
        <taxon>Eukaryota</taxon>
        <taxon>Fungi</taxon>
        <taxon>Dikarya</taxon>
        <taxon>Ascomycota</taxon>
        <taxon>Pezizomycotina</taxon>
        <taxon>Lecanoromycetes</taxon>
        <taxon>OSLEUM clade</taxon>
        <taxon>Lecanoromycetidae</taxon>
        <taxon>Lecanorales</taxon>
        <taxon>Lecanorineae</taxon>
        <taxon>Stereocaulaceae</taxon>
        <taxon>Stereocaulon</taxon>
    </lineage>
</organism>
<proteinExistence type="predicted"/>
<dbReference type="PANTHER" id="PTHR36142">
    <property type="entry name" value="METALLO-HYDROLASE/OXIDOREDUCTASE SUPERFAMILY PROTEIN"/>
    <property type="match status" value="1"/>
</dbReference>
<protein>
    <submittedName>
        <fullName evidence="2">Uncharacterized protein</fullName>
    </submittedName>
</protein>
<sequence length="364" mass="41514">MDRPSLQLQENLHSAIREAVLSHRPILTHLNADTSWLLQLPYPPDAVRPPERSRFNIILDPWFRGPQSDVARFFSTQWHVIESSVQTMTELEERLAEIEQIVQRCNMQSRNRKRARSRQNLRKSYIDAVVISHEFTDHCNKQTLLELDPNTPIFATRLAVYLIKSWKYFNLVQEIPPFSAKYSDWRDTSLHPLPSWIGISRMVTESDALYYHSAILIAFDIYSGDVNRGSEKTLPAEAIIYSPHGIYAHKLGHLTHALPPVKTLALLHGLHDIRISVKQLNLGAHNGLQAQRMCQAKYWVSTHDEIKKESGFITAFLNRKILTLQEALSEERSSKGGISDESELADMKGVTFTELASGESLLLG</sequence>
<dbReference type="PANTHER" id="PTHR36142:SF2">
    <property type="entry name" value="METALLO-HYDROLASE_OXIDOREDUCTASE SUPERFAMILY PROTEIN"/>
    <property type="match status" value="1"/>
</dbReference>
<accession>A0ABR4A2R8</accession>
<name>A0ABR4A2R8_9LECA</name>
<feature type="coiled-coil region" evidence="1">
    <location>
        <begin position="81"/>
        <end position="108"/>
    </location>
</feature>
<evidence type="ECO:0000256" key="1">
    <source>
        <dbReference type="SAM" id="Coils"/>
    </source>
</evidence>
<dbReference type="SUPFAM" id="SSF56281">
    <property type="entry name" value="Metallo-hydrolase/oxidoreductase"/>
    <property type="match status" value="1"/>
</dbReference>